<protein>
    <submittedName>
        <fullName evidence="1">Uncharacterized protein</fullName>
    </submittedName>
</protein>
<organism evidence="1 2">
    <name type="scientific">Bartonella quintana JK 68</name>
    <dbReference type="NCBI Taxonomy" id="1134503"/>
    <lineage>
        <taxon>Bacteria</taxon>
        <taxon>Pseudomonadati</taxon>
        <taxon>Pseudomonadota</taxon>
        <taxon>Alphaproteobacteria</taxon>
        <taxon>Hyphomicrobiales</taxon>
        <taxon>Bartonellaceae</taxon>
        <taxon>Bartonella</taxon>
    </lineage>
</organism>
<dbReference type="RefSeq" id="WP_034453446.1">
    <property type="nucleotide sequence ID" value="NZ_KL446932.1"/>
</dbReference>
<sequence>MEQQYILGKYTRVLIRKNDVIFDAGAKQFIINDRIHWETLFLIAAQWIEKKTLEEAYNRYRQLC</sequence>
<evidence type="ECO:0000313" key="2">
    <source>
        <dbReference type="Proteomes" id="UP000027143"/>
    </source>
</evidence>
<gene>
    <name evidence="1" type="ORF">O7U_00009</name>
</gene>
<keyword evidence="2" id="KW-1185">Reference proteome</keyword>
<evidence type="ECO:0000313" key="1">
    <source>
        <dbReference type="EMBL" id="KEC67852.1"/>
    </source>
</evidence>
<dbReference type="EMBL" id="AHPD01000001">
    <property type="protein sequence ID" value="KEC67852.1"/>
    <property type="molecule type" value="Genomic_DNA"/>
</dbReference>
<reference evidence="1 2" key="1">
    <citation type="submission" date="2012-04" db="EMBL/GenBank/DDBJ databases">
        <title>The Genome Sequence of Bartonella quintana JK 68.</title>
        <authorList>
            <consortium name="The Broad Institute Genome Sequencing Platform"/>
            <consortium name="The Broad Institute Genome Sequencing Center for Infectious Disease"/>
            <person name="Feldgarden M."/>
            <person name="Kirby J."/>
            <person name="Kosoy M."/>
            <person name="Birtles R."/>
            <person name="Probert W.S."/>
            <person name="Chiaraviglio L."/>
            <person name="Walker B."/>
            <person name="Young S.K."/>
            <person name="Zeng Q."/>
            <person name="Gargeya S."/>
            <person name="Fitzgerald M."/>
            <person name="Haas B."/>
            <person name="Abouelleil A."/>
            <person name="Alvarado L."/>
            <person name="Arachchi H.M."/>
            <person name="Berlin A.M."/>
            <person name="Chapman S.B."/>
            <person name="Goldberg J."/>
            <person name="Griggs A."/>
            <person name="Gujja S."/>
            <person name="Hansen M."/>
            <person name="Howarth C."/>
            <person name="Imamovic A."/>
            <person name="Larimer J."/>
            <person name="McCowen C."/>
            <person name="Montmayeur A."/>
            <person name="Murphy C."/>
            <person name="Neiman D."/>
            <person name="Pearson M."/>
            <person name="Priest M."/>
            <person name="Roberts A."/>
            <person name="Saif S."/>
            <person name="Shea T."/>
            <person name="Sisk P."/>
            <person name="Sykes S."/>
            <person name="Wortman J."/>
            <person name="Nusbaum C."/>
            <person name="Birren B."/>
        </authorList>
    </citation>
    <scope>NUCLEOTIDE SEQUENCE [LARGE SCALE GENOMIC DNA]</scope>
    <source>
        <strain evidence="1 2">JK 68</strain>
    </source>
</reference>
<accession>A0ABR4SVI1</accession>
<dbReference type="Gene3D" id="3.90.930.70">
    <property type="match status" value="1"/>
</dbReference>
<dbReference type="Proteomes" id="UP000027143">
    <property type="component" value="Unassembled WGS sequence"/>
</dbReference>
<name>A0ABR4SVI1_BARQI</name>
<comment type="caution">
    <text evidence="1">The sequence shown here is derived from an EMBL/GenBank/DDBJ whole genome shotgun (WGS) entry which is preliminary data.</text>
</comment>
<proteinExistence type="predicted"/>